<dbReference type="PROSITE" id="PS51257">
    <property type="entry name" value="PROKAR_LIPOPROTEIN"/>
    <property type="match status" value="1"/>
</dbReference>
<dbReference type="Proteomes" id="UP000243739">
    <property type="component" value="Unassembled WGS sequence"/>
</dbReference>
<evidence type="ECO:0000259" key="2">
    <source>
        <dbReference type="Pfam" id="PF11258"/>
    </source>
</evidence>
<name>A0A1D2YUV4_9BACI</name>
<evidence type="ECO:0000256" key="1">
    <source>
        <dbReference type="SAM" id="MobiDB-lite"/>
    </source>
</evidence>
<evidence type="ECO:0000313" key="5">
    <source>
        <dbReference type="Proteomes" id="UP000243739"/>
    </source>
</evidence>
<dbReference type="Gene3D" id="3.50.90.10">
    <property type="entry name" value="YerB-like"/>
    <property type="match status" value="1"/>
</dbReference>
<feature type="compositionally biased region" description="Polar residues" evidence="1">
    <location>
        <begin position="28"/>
        <end position="50"/>
    </location>
</feature>
<dbReference type="InterPro" id="IPR023158">
    <property type="entry name" value="YerB-like_sf"/>
</dbReference>
<reference evidence="4 5" key="1">
    <citation type="submission" date="2016-09" db="EMBL/GenBank/DDBJ databases">
        <title>Draft genome sequence for the type strain of Vulcanibacillus modesticaldus BR, a strictly anaerobic, moderately thermophilic, and nitrate-reducing bacterium from deep sea-hydrothermal vents of the Mid-Atlantic Ridge.</title>
        <authorList>
            <person name="Abin C.A."/>
            <person name="Hollibaugh J.T."/>
        </authorList>
    </citation>
    <scope>NUCLEOTIDE SEQUENCE [LARGE SCALE GENOMIC DNA]</scope>
    <source>
        <strain evidence="4 5">BR</strain>
    </source>
</reference>
<sequence length="378" mass="42920">MKRLYFLSLVVVLILILSLVACSSIEGTQSTGDGSSSATQQEESNVNNDNIVADKDTQVEENSQNNEREIAEQKNSEDELNEENIPKYRAPLTGLPVEQEVDGRIIGIMINNHYKARPQSGLNKADMVYEILAEGMITRFVAIYHSQQPDVIGPVRSIRPYYLDIINGFDALIVHAGASNAAFAILQQNQLPDIDEITNSGGAFWRATFRKAPHNVYTNIEKIKDIAKRRGFRLKGYIPTIPFLGEDEKVEGIEAKEIKIEYYSKYVIDYKYDEETKLYNRYVNGAPHKDLETDEQLTARNILVIRTDHKIIDDVGRREIDVNGPGKGYLFQNGIVKEITWQRKDGIIRAYIDGKEQGLYPGQTWIIVVQNQTPVFYQ</sequence>
<dbReference type="InterPro" id="IPR021416">
    <property type="entry name" value="DUF3048_N"/>
</dbReference>
<evidence type="ECO:0008006" key="6">
    <source>
        <dbReference type="Google" id="ProtNLM"/>
    </source>
</evidence>
<dbReference type="STRING" id="337097.BHF71_08880"/>
<feature type="domain" description="DUF3048" evidence="3">
    <location>
        <begin position="258"/>
        <end position="366"/>
    </location>
</feature>
<dbReference type="OrthoDB" id="9779102at2"/>
<gene>
    <name evidence="4" type="ORF">BHF71_08880</name>
</gene>
<dbReference type="RefSeq" id="WP_069656648.1">
    <property type="nucleotide sequence ID" value="NZ_MIJF01000022.1"/>
</dbReference>
<dbReference type="EMBL" id="MIJF01000022">
    <property type="protein sequence ID" value="OEF99467.1"/>
    <property type="molecule type" value="Genomic_DNA"/>
</dbReference>
<proteinExistence type="predicted"/>
<protein>
    <recommendedName>
        <fullName evidence="6">Lipoprotein YerB</fullName>
    </recommendedName>
</protein>
<accession>A0A1D2YUV4</accession>
<dbReference type="SUPFAM" id="SSF159774">
    <property type="entry name" value="YerB-like"/>
    <property type="match status" value="1"/>
</dbReference>
<feature type="compositionally biased region" description="Basic and acidic residues" evidence="1">
    <location>
        <begin position="66"/>
        <end position="77"/>
    </location>
</feature>
<organism evidence="4 5">
    <name type="scientific">Vulcanibacillus modesticaldus</name>
    <dbReference type="NCBI Taxonomy" id="337097"/>
    <lineage>
        <taxon>Bacteria</taxon>
        <taxon>Bacillati</taxon>
        <taxon>Bacillota</taxon>
        <taxon>Bacilli</taxon>
        <taxon>Bacillales</taxon>
        <taxon>Bacillaceae</taxon>
        <taxon>Vulcanibacillus</taxon>
    </lineage>
</organism>
<feature type="domain" description="DUF3048" evidence="2">
    <location>
        <begin position="92"/>
        <end position="232"/>
    </location>
</feature>
<dbReference type="InterPro" id="IPR035328">
    <property type="entry name" value="DUF3048_C"/>
</dbReference>
<dbReference type="Pfam" id="PF17479">
    <property type="entry name" value="DUF3048_C"/>
    <property type="match status" value="1"/>
</dbReference>
<evidence type="ECO:0000313" key="4">
    <source>
        <dbReference type="EMBL" id="OEF99467.1"/>
    </source>
</evidence>
<dbReference type="Pfam" id="PF11258">
    <property type="entry name" value="DUF3048"/>
    <property type="match status" value="1"/>
</dbReference>
<comment type="caution">
    <text evidence="4">The sequence shown here is derived from an EMBL/GenBank/DDBJ whole genome shotgun (WGS) entry which is preliminary data.</text>
</comment>
<evidence type="ECO:0000259" key="3">
    <source>
        <dbReference type="Pfam" id="PF17479"/>
    </source>
</evidence>
<feature type="region of interest" description="Disordered" evidence="1">
    <location>
        <begin position="28"/>
        <end position="87"/>
    </location>
</feature>
<keyword evidence="5" id="KW-1185">Reference proteome</keyword>
<dbReference type="AlphaFoldDB" id="A0A1D2YUV4"/>